<protein>
    <recommendedName>
        <fullName evidence="5">Peptidase M14 domain-containing protein</fullName>
    </recommendedName>
</protein>
<reference evidence="6 7" key="1">
    <citation type="journal article" date="2017" name="G3 (Bethesda)">
        <title>The Physical Genome Mapping of Anopheles albimanus Corrected Scaffold Misassemblies and Identified Interarm Rearrangements in Genus Anopheles.</title>
        <authorList>
            <person name="Artemov G.N."/>
            <person name="Peery A.N."/>
            <person name="Jiang X."/>
            <person name="Tu Z."/>
            <person name="Stegniy V.N."/>
            <person name="Sharakhova M.V."/>
            <person name="Sharakhov I.V."/>
        </authorList>
    </citation>
    <scope>NUCLEOTIDE SEQUENCE [LARGE SCALE GENOMIC DNA]</scope>
    <source>
        <strain evidence="6 7">ALBI9_A</strain>
    </source>
</reference>
<feature type="compositionally biased region" description="Basic residues" evidence="4">
    <location>
        <begin position="1877"/>
        <end position="1889"/>
    </location>
</feature>
<feature type="compositionally biased region" description="Basic residues" evidence="4">
    <location>
        <begin position="1470"/>
        <end position="1482"/>
    </location>
</feature>
<feature type="compositionally biased region" description="Basic residues" evidence="4">
    <location>
        <begin position="1101"/>
        <end position="1118"/>
    </location>
</feature>
<feature type="region of interest" description="Disordered" evidence="4">
    <location>
        <begin position="283"/>
        <end position="368"/>
    </location>
</feature>
<evidence type="ECO:0000256" key="1">
    <source>
        <dbReference type="ARBA" id="ARBA00001947"/>
    </source>
</evidence>
<reference evidence="6" key="2">
    <citation type="submission" date="2022-08" db="UniProtKB">
        <authorList>
            <consortium name="EnsemblMetazoa"/>
        </authorList>
    </citation>
    <scope>IDENTIFICATION</scope>
    <source>
        <strain evidence="6">STECLA/ALBI9_A</strain>
    </source>
</reference>
<comment type="cofactor">
    <cofactor evidence="1">
        <name>Zn(2+)</name>
        <dbReference type="ChEBI" id="CHEBI:29105"/>
    </cofactor>
</comment>
<feature type="region of interest" description="Disordered" evidence="4">
    <location>
        <begin position="1470"/>
        <end position="1494"/>
    </location>
</feature>
<dbReference type="Pfam" id="PF00246">
    <property type="entry name" value="Peptidase_M14"/>
    <property type="match status" value="1"/>
</dbReference>
<evidence type="ECO:0000259" key="5">
    <source>
        <dbReference type="PROSITE" id="PS52035"/>
    </source>
</evidence>
<dbReference type="Proteomes" id="UP000069272">
    <property type="component" value="Chromosome 3L"/>
</dbReference>
<keyword evidence="7" id="KW-1185">Reference proteome</keyword>
<feature type="compositionally biased region" description="Polar residues" evidence="4">
    <location>
        <begin position="1197"/>
        <end position="1210"/>
    </location>
</feature>
<feature type="region of interest" description="Disordered" evidence="4">
    <location>
        <begin position="617"/>
        <end position="672"/>
    </location>
</feature>
<feature type="domain" description="Peptidase M14" evidence="5">
    <location>
        <begin position="422"/>
        <end position="749"/>
    </location>
</feature>
<feature type="compositionally biased region" description="Polar residues" evidence="4">
    <location>
        <begin position="934"/>
        <end position="944"/>
    </location>
</feature>
<evidence type="ECO:0000313" key="6">
    <source>
        <dbReference type="EnsemblMetazoa" id="AALB004713-PA"/>
    </source>
</evidence>
<dbReference type="Gene3D" id="2.60.40.3120">
    <property type="match status" value="1"/>
</dbReference>
<feature type="compositionally biased region" description="Low complexity" evidence="4">
    <location>
        <begin position="647"/>
        <end position="670"/>
    </location>
</feature>
<dbReference type="Gene3D" id="3.40.630.10">
    <property type="entry name" value="Zn peptidases"/>
    <property type="match status" value="2"/>
</dbReference>
<dbReference type="GO" id="GO:0008270">
    <property type="term" value="F:zinc ion binding"/>
    <property type="evidence" value="ECO:0007669"/>
    <property type="project" value="InterPro"/>
</dbReference>
<evidence type="ECO:0000256" key="2">
    <source>
        <dbReference type="ARBA" id="ARBA00005988"/>
    </source>
</evidence>
<proteinExistence type="inferred from homology"/>
<comment type="caution">
    <text evidence="3">Lacks conserved residue(s) required for the propagation of feature annotation.</text>
</comment>
<feature type="compositionally biased region" description="Low complexity" evidence="4">
    <location>
        <begin position="945"/>
        <end position="958"/>
    </location>
</feature>
<dbReference type="GO" id="GO:0004181">
    <property type="term" value="F:metallocarboxypeptidase activity"/>
    <property type="evidence" value="ECO:0007669"/>
    <property type="project" value="InterPro"/>
</dbReference>
<feature type="compositionally biased region" description="Basic and acidic residues" evidence="4">
    <location>
        <begin position="315"/>
        <end position="324"/>
    </location>
</feature>
<dbReference type="SUPFAM" id="SSF53187">
    <property type="entry name" value="Zn-dependent exopeptidases"/>
    <property type="match status" value="2"/>
</dbReference>
<feature type="compositionally biased region" description="Low complexity" evidence="4">
    <location>
        <begin position="284"/>
        <end position="303"/>
    </location>
</feature>
<dbReference type="InterPro" id="IPR000834">
    <property type="entry name" value="Peptidase_M14"/>
</dbReference>
<feature type="region of interest" description="Disordered" evidence="4">
    <location>
        <begin position="1101"/>
        <end position="1132"/>
    </location>
</feature>
<comment type="similarity">
    <text evidence="2 3">Belongs to the peptidase M14 family.</text>
</comment>
<dbReference type="PROSITE" id="PS52035">
    <property type="entry name" value="PEPTIDASE_M14"/>
    <property type="match status" value="1"/>
</dbReference>
<feature type="region of interest" description="Disordered" evidence="4">
    <location>
        <begin position="877"/>
        <end position="978"/>
    </location>
</feature>
<feature type="region of interest" description="Disordered" evidence="4">
    <location>
        <begin position="840"/>
        <end position="862"/>
    </location>
</feature>
<dbReference type="VEuPathDB" id="VectorBase:AALB20_035541"/>
<evidence type="ECO:0000313" key="7">
    <source>
        <dbReference type="Proteomes" id="UP000069272"/>
    </source>
</evidence>
<evidence type="ECO:0000256" key="4">
    <source>
        <dbReference type="SAM" id="MobiDB-lite"/>
    </source>
</evidence>
<dbReference type="GO" id="GO:0006508">
    <property type="term" value="P:proteolysis"/>
    <property type="evidence" value="ECO:0007669"/>
    <property type="project" value="InterPro"/>
</dbReference>
<dbReference type="PANTHER" id="PTHR12756">
    <property type="entry name" value="CYTOSOLIC CARBOXYPEPTIDASE"/>
    <property type="match status" value="1"/>
</dbReference>
<feature type="compositionally biased region" description="Polar residues" evidence="4">
    <location>
        <begin position="1825"/>
        <end position="1838"/>
    </location>
</feature>
<name>A0A182FDX2_ANOAL</name>
<dbReference type="InterPro" id="IPR050821">
    <property type="entry name" value="Cytosolic_carboxypeptidase"/>
</dbReference>
<feature type="region of interest" description="Disordered" evidence="4">
    <location>
        <begin position="1054"/>
        <end position="1073"/>
    </location>
</feature>
<feature type="compositionally biased region" description="Low complexity" evidence="4">
    <location>
        <begin position="1806"/>
        <end position="1816"/>
    </location>
</feature>
<feature type="region of interest" description="Disordered" evidence="4">
    <location>
        <begin position="1188"/>
        <end position="1210"/>
    </location>
</feature>
<dbReference type="STRING" id="7167.A0A182FDX2"/>
<organism evidence="6 7">
    <name type="scientific">Anopheles albimanus</name>
    <name type="common">New world malaria mosquito</name>
    <dbReference type="NCBI Taxonomy" id="7167"/>
    <lineage>
        <taxon>Eukaryota</taxon>
        <taxon>Metazoa</taxon>
        <taxon>Ecdysozoa</taxon>
        <taxon>Arthropoda</taxon>
        <taxon>Hexapoda</taxon>
        <taxon>Insecta</taxon>
        <taxon>Pterygota</taxon>
        <taxon>Neoptera</taxon>
        <taxon>Endopterygota</taxon>
        <taxon>Diptera</taxon>
        <taxon>Nematocera</taxon>
        <taxon>Culicoidea</taxon>
        <taxon>Culicidae</taxon>
        <taxon>Anophelinae</taxon>
        <taxon>Anopheles</taxon>
    </lineage>
</organism>
<dbReference type="EnsemblMetazoa" id="AALB004713-RA">
    <property type="protein sequence ID" value="AALB004713-PA"/>
    <property type="gene ID" value="AALB004713"/>
</dbReference>
<evidence type="ECO:0000256" key="3">
    <source>
        <dbReference type="PROSITE-ProRule" id="PRU01379"/>
    </source>
</evidence>
<sequence length="1889" mass="198407">MMIDNYECAGYTFYSKFDSGNLGKVELVRCAEGLGIVGNTVSSVPIGIGTVAGSGSSNVASISGVPIIGSAGTSGGSGVVSNSTIAATTSTSASAIVAATLGVGLHQQHGASGSSASTAGLGLPIPSPTPHATENPLVEIEFNLWTRPDCAGTPYENQNRTWFHFAVTGGRPNQIVKFNVMNLNKQAKLFSQGMHPVTKVGPNGRWERIKDKPSYSITNDVFYISFLHKAPEVGSEQTKIYYAFTFPFTYTELLDQLATFDRKFGRHPFELNKMAYEISQKYDTSSVPAGTTTSTTPTPGDGTKQSSSRRKGKLAKMERVDRTSPESFDETARDGTAIGPPKPSADASESAPPDPTGTAQQKAAKREPSGMVIDENTSESMQQITNLVNKVKIELPQGAGPVASSSSSLSTSSSSKLKLPSFHQQLSSTSNSSVNVVASTSTTGTTTDDDSKGSDQRDEIYYCRELLTHSVEHRRIELLTISSFHGIQTAREPRLRNLFPDEQAQRCHTFRDKKIVFISSRVHPGETPASFVLNGFLSMLLDRKSIVSQTLRRMYVFKVIPFLNPDGVYNGLYRSDTRGHNLNRVYLGPCHETQPAIYAARKLIRYYHLGTDEVEPYELEQEKKSSSPESIHPPAVGVPPNIVNQGESGAAEGTEESTSAVASSTPPTSVGTNAAVAAKKGRQISSIIAGRAPPPASIAAIIGPTNNSTNTNCSQNGTTTTTSTTTTTTTITTNTHNHKAKLPSLMVPCTGAGNTIIPIAPIAVPAKRLAPSSSASSAVLSIEGTRKRRTIQQQQQQRSVIAFTTPAANASPLAQQQKQRPSAAGASSWSDKLFGKILRRRRSKSSGIGKDGKLSPIAQALPRPTLALPPVVEECHNETKHANTTTPHQPCSPLPMASPSPPPPLPTPPDDVATDLTNVSPLTDESDSIEQDTPPASDSGFSEASTSSKVVTMSSISSAGSPVGEPEEGAQQEQTDTTVSVATTDATLSTTNNTTTTTVANPTLAPTKAFTEKLIPELHPIVSEAPPVASVRPAIAARSSSSLSIVSTGSKKSVQAKVDSGKGGKGGFHKQHHSLNKPQFIGVTPTGGGTLKLKDCIIHHHHHHHHHHHALHHHHHHTGASAAAIGSVSGGGGTAGPKLALGSFKKAASKQQQSGQSAATSSCCSSIIGTGAVGGAGVRTATGERGILGETMGGKSRPQTPQTQPSVTIPSATSSLLYGASGSHYRSHRNEYLNPGGGPQRQLNISLDFLTQQLDERSERMVFEDRSNLFMYLDLHGHASKKGVFMYGNHLPSTAEAVECMLLPRLMSLNSQHFHFDACNFSERNMYYKGKRDGLSKEGSGRVAVYKCTGLIKSYTLECNYNTGKCVNILPARGKEIVAKATHTLVPPKYTPGVFEEVGRALGPSILDLTNSNPLSRLPNCEFRTLQGLRNALRIEIERGSSKARVTNKVICCPRAALLFADAFHHHQQQHNHHALLQHQHQHPQQPQGPKGTHAKRLANQLSNSIEISKENAIQWANASNPLVVGGLPGATTCVAAIGTQGMVPANAAASGVAGASAANVVKVMGDELQSASGPSLVAAAAVSVGSTGVGRNTFLKAGSTVSHGKAGKISRKGGAGVFGKKKQKVLCDVSGSVTGAGAAVVTVPGNGKKLQELVLRTAKDQQQQQAQQQQHQVPRKKIKVSGIVGVGSGASIGTTGGPIASGLELCFKGTFGNVVGSSSLPNFLTAVPGAAVVAPSVITAKKVKSESKLLDVDDMQCDDSFDAAPCCSYGTGSAGGTTGGTVTDADLLTLAVAGGSPSLLDVTSATTASSDSSNGGAAGKCRKSNTIGTMTSTSTVGTAKAKKQPKLAKSTKSTGGDASKKLLKKKRSLKSDSTGLKRKKTRIKPALT</sequence>
<dbReference type="VEuPathDB" id="VectorBase:AALB004713"/>
<dbReference type="PANTHER" id="PTHR12756:SF12">
    <property type="entry name" value="CYTOSOLIC CARBOXYPEPTIDASE-LIKE PROTEIN 5"/>
    <property type="match status" value="1"/>
</dbReference>
<feature type="compositionally biased region" description="Pro residues" evidence="4">
    <location>
        <begin position="890"/>
        <end position="909"/>
    </location>
</feature>
<feature type="region of interest" description="Disordered" evidence="4">
    <location>
        <begin position="1806"/>
        <end position="1889"/>
    </location>
</feature>
<accession>A0A182FDX2</accession>